<protein>
    <submittedName>
        <fullName evidence="1">Queuine/other tRNA-ribosyltransferase</fullName>
    </submittedName>
</protein>
<gene>
    <name evidence="1" type="ORF">G7043_15720</name>
</gene>
<dbReference type="EMBL" id="JAAMPJ010000004">
    <property type="protein sequence ID" value="NGY60377.1"/>
    <property type="molecule type" value="Genomic_DNA"/>
</dbReference>
<organism evidence="1 2">
    <name type="scientific">Lentzea alba</name>
    <dbReference type="NCBI Taxonomy" id="2714351"/>
    <lineage>
        <taxon>Bacteria</taxon>
        <taxon>Bacillati</taxon>
        <taxon>Actinomycetota</taxon>
        <taxon>Actinomycetes</taxon>
        <taxon>Pseudonocardiales</taxon>
        <taxon>Pseudonocardiaceae</taxon>
        <taxon>Lentzea</taxon>
    </lineage>
</organism>
<dbReference type="InterPro" id="IPR036511">
    <property type="entry name" value="TGT-like_sf"/>
</dbReference>
<sequence length="412" mass="46935">MKFFFPDSQDQIDPAFDFITEEKKAFRIRQRDDLYAHEALEEPPFDGLLVSKAIVDGTMSGTGKYTVAQRHRLYREGAEQFFRLSGQSRDLQIMGDCGAFNYVSEEYPPYTPDEVIDFYQETGLHIGISVDHVIFGFKPVTPADEPKLPEWSRRQEITLELAAEFWKLCRLRKVDFTPMGVAQGWDPDSYAHSVAVLQKIGFKRIALGGMVPLKTADILLSLRRIADERAAETQLHLLGISRCEQVLEFGRYGVTSFDSTSAFRQAFKDDKDNYYTPGRNYVAVRIPQVDGSPRLRKEISAGRIEQELAFEHEQTCLRLVRSFADGGAGVDEVVDALCAYEKLYDPKKDHRAAYHETLTDRPWEKCPCAICKRIGVEVILFRGSERNKSRGFHNLYVFSKKLDRELVAGSTA</sequence>
<name>A0A7C9VXL3_9PSEU</name>
<dbReference type="InterPro" id="IPR053537">
    <property type="entry name" value="DNA-guanine_TGase"/>
</dbReference>
<dbReference type="Proteomes" id="UP000481360">
    <property type="component" value="Unassembled WGS sequence"/>
</dbReference>
<reference evidence="1 2" key="1">
    <citation type="submission" date="2020-03" db="EMBL/GenBank/DDBJ databases">
        <title>Isolation and identification of active actinomycetes.</title>
        <authorList>
            <person name="Sun X."/>
        </authorList>
    </citation>
    <scope>NUCLEOTIDE SEQUENCE [LARGE SCALE GENOMIC DNA]</scope>
    <source>
        <strain evidence="1 2">NEAU-D13</strain>
    </source>
</reference>
<dbReference type="GO" id="GO:0006400">
    <property type="term" value="P:tRNA modification"/>
    <property type="evidence" value="ECO:0007669"/>
    <property type="project" value="InterPro"/>
</dbReference>
<evidence type="ECO:0000313" key="2">
    <source>
        <dbReference type="Proteomes" id="UP000481360"/>
    </source>
</evidence>
<dbReference type="NCBIfam" id="NF041059">
    <property type="entry name" value="DpdA"/>
    <property type="match status" value="1"/>
</dbReference>
<dbReference type="GO" id="GO:0016740">
    <property type="term" value="F:transferase activity"/>
    <property type="evidence" value="ECO:0007669"/>
    <property type="project" value="UniProtKB-KW"/>
</dbReference>
<accession>A0A7C9VXL3</accession>
<keyword evidence="2" id="KW-1185">Reference proteome</keyword>
<dbReference type="RefSeq" id="WP_166046421.1">
    <property type="nucleotide sequence ID" value="NZ_JAAMPJ010000004.1"/>
</dbReference>
<dbReference type="Gene3D" id="3.20.20.105">
    <property type="entry name" value="Queuine tRNA-ribosyltransferase-like"/>
    <property type="match status" value="1"/>
</dbReference>
<comment type="caution">
    <text evidence="1">The sequence shown here is derived from an EMBL/GenBank/DDBJ whole genome shotgun (WGS) entry which is preliminary data.</text>
</comment>
<keyword evidence="1" id="KW-0808">Transferase</keyword>
<dbReference type="SUPFAM" id="SSF51713">
    <property type="entry name" value="tRNA-guanine transglycosylase"/>
    <property type="match status" value="1"/>
</dbReference>
<dbReference type="AlphaFoldDB" id="A0A7C9VXL3"/>
<evidence type="ECO:0000313" key="1">
    <source>
        <dbReference type="EMBL" id="NGY60377.1"/>
    </source>
</evidence>
<proteinExistence type="predicted"/>